<dbReference type="InterPro" id="IPR011032">
    <property type="entry name" value="GroES-like_sf"/>
</dbReference>
<gene>
    <name evidence="6" type="ORF">A6M21_16190</name>
</gene>
<dbReference type="AlphaFoldDB" id="A0A1B7LAK2"/>
<dbReference type="OrthoDB" id="9769198at2"/>
<dbReference type="Gene3D" id="3.90.180.10">
    <property type="entry name" value="Medium-chain alcohol dehydrogenases, catalytic domain"/>
    <property type="match status" value="1"/>
</dbReference>
<dbReference type="STRING" id="1838280.A6M21_16190"/>
<dbReference type="InterPro" id="IPR002328">
    <property type="entry name" value="ADH_Zn_CS"/>
</dbReference>
<organism evidence="6 7">
    <name type="scientific">Desulfotomaculum copahuensis</name>
    <dbReference type="NCBI Taxonomy" id="1838280"/>
    <lineage>
        <taxon>Bacteria</taxon>
        <taxon>Bacillati</taxon>
        <taxon>Bacillota</taxon>
        <taxon>Clostridia</taxon>
        <taxon>Eubacteriales</taxon>
        <taxon>Desulfotomaculaceae</taxon>
        <taxon>Desulfotomaculum</taxon>
    </lineage>
</organism>
<dbReference type="Gene3D" id="3.40.50.720">
    <property type="entry name" value="NAD(P)-binding Rossmann-like Domain"/>
    <property type="match status" value="1"/>
</dbReference>
<dbReference type="InterPro" id="IPR013149">
    <property type="entry name" value="ADH-like_C"/>
</dbReference>
<dbReference type="PANTHER" id="PTHR43401">
    <property type="entry name" value="L-THREONINE 3-DEHYDROGENASE"/>
    <property type="match status" value="1"/>
</dbReference>
<comment type="similarity">
    <text evidence="4">Belongs to the zinc-containing alcohol dehydrogenase family.</text>
</comment>
<dbReference type="Proteomes" id="UP000078532">
    <property type="component" value="Unassembled WGS sequence"/>
</dbReference>
<dbReference type="InterPro" id="IPR050129">
    <property type="entry name" value="Zn_alcohol_dh"/>
</dbReference>
<keyword evidence="2 4" id="KW-0862">Zinc</keyword>
<dbReference type="EMBL" id="LYVF01000199">
    <property type="protein sequence ID" value="OAT79330.1"/>
    <property type="molecule type" value="Genomic_DNA"/>
</dbReference>
<dbReference type="PANTHER" id="PTHR43401:SF2">
    <property type="entry name" value="L-THREONINE 3-DEHYDROGENASE"/>
    <property type="match status" value="1"/>
</dbReference>
<comment type="caution">
    <text evidence="6">The sequence shown here is derived from an EMBL/GenBank/DDBJ whole genome shotgun (WGS) entry which is preliminary data.</text>
</comment>
<keyword evidence="1 4" id="KW-0479">Metal-binding</keyword>
<proteinExistence type="inferred from homology"/>
<dbReference type="CDD" id="cd08258">
    <property type="entry name" value="Zn_ADH4"/>
    <property type="match status" value="1"/>
</dbReference>
<evidence type="ECO:0000313" key="7">
    <source>
        <dbReference type="Proteomes" id="UP000078532"/>
    </source>
</evidence>
<dbReference type="Pfam" id="PF00107">
    <property type="entry name" value="ADH_zinc_N"/>
    <property type="match status" value="1"/>
</dbReference>
<dbReference type="SMART" id="SM00829">
    <property type="entry name" value="PKS_ER"/>
    <property type="match status" value="1"/>
</dbReference>
<name>A0A1B7LAK2_9FIRM</name>
<dbReference type="GO" id="GO:0008270">
    <property type="term" value="F:zinc ion binding"/>
    <property type="evidence" value="ECO:0007669"/>
    <property type="project" value="InterPro"/>
</dbReference>
<evidence type="ECO:0000256" key="4">
    <source>
        <dbReference type="RuleBase" id="RU361277"/>
    </source>
</evidence>
<dbReference type="InterPro" id="IPR020843">
    <property type="entry name" value="ER"/>
</dbReference>
<feature type="domain" description="Enoyl reductase (ER)" evidence="5">
    <location>
        <begin position="11"/>
        <end position="340"/>
    </location>
</feature>
<dbReference type="RefSeq" id="WP_066671848.1">
    <property type="nucleotide sequence ID" value="NZ_LYVF01000199.1"/>
</dbReference>
<comment type="cofactor">
    <cofactor evidence="4">
        <name>Zn(2+)</name>
        <dbReference type="ChEBI" id="CHEBI:29105"/>
    </cofactor>
</comment>
<dbReference type="PROSITE" id="PS00059">
    <property type="entry name" value="ADH_ZINC"/>
    <property type="match status" value="1"/>
</dbReference>
<dbReference type="InterPro" id="IPR013154">
    <property type="entry name" value="ADH-like_N"/>
</dbReference>
<accession>A0A1B7LAK2</accession>
<keyword evidence="3" id="KW-0560">Oxidoreductase</keyword>
<dbReference type="Pfam" id="PF08240">
    <property type="entry name" value="ADH_N"/>
    <property type="match status" value="1"/>
</dbReference>
<dbReference type="GO" id="GO:0016491">
    <property type="term" value="F:oxidoreductase activity"/>
    <property type="evidence" value="ECO:0007669"/>
    <property type="project" value="UniProtKB-KW"/>
</dbReference>
<evidence type="ECO:0000259" key="5">
    <source>
        <dbReference type="SMART" id="SM00829"/>
    </source>
</evidence>
<evidence type="ECO:0000256" key="3">
    <source>
        <dbReference type="ARBA" id="ARBA00023002"/>
    </source>
</evidence>
<dbReference type="SUPFAM" id="SSF51735">
    <property type="entry name" value="NAD(P)-binding Rossmann-fold domains"/>
    <property type="match status" value="1"/>
</dbReference>
<keyword evidence="7" id="KW-1185">Reference proteome</keyword>
<protein>
    <recommendedName>
        <fullName evidence="5">Enoyl reductase (ER) domain-containing protein</fullName>
    </recommendedName>
</protein>
<sequence length="344" mass="36912">MAIVKEERKKGAVKIRDVHTPEPGNGEVLIRVKSTAICGSDLHAYEYPNGYEFMKIPVILGHEYSGVVEDLGYGVTLFKPGDRVMGESNRYCGICPNCRSGRTNICDRNLMTGLHIDGGMAEYISVPQNLVHHLPISLSYSEAAVAQPCSVSLHAVFDNSSIRPGDAVAVFGPGVVGLMAAQGAQVLGAAEVVLIGTAADARSRLPVARSLGLKTIISEEQDLLEAFAGHTGRTRADVVLECSGAAEAIRDAVKLVRKGGSITLVGIYGSPANVFFSSLVRSEIYVRTSYTATWKNYEQSMQLIASGLVQVKPIINEYPFRDGMQAFADALAKKALKPVLNLDD</sequence>
<dbReference type="SUPFAM" id="SSF50129">
    <property type="entry name" value="GroES-like"/>
    <property type="match status" value="1"/>
</dbReference>
<reference evidence="6 7" key="1">
    <citation type="submission" date="2016-04" db="EMBL/GenBank/DDBJ databases">
        <authorList>
            <person name="Evans L.H."/>
            <person name="Alamgir A."/>
            <person name="Owens N."/>
            <person name="Weber N.D."/>
            <person name="Virtaneva K."/>
            <person name="Barbian K."/>
            <person name="Babar A."/>
            <person name="Rosenke K."/>
        </authorList>
    </citation>
    <scope>NUCLEOTIDE SEQUENCE [LARGE SCALE GENOMIC DNA]</scope>
    <source>
        <strain evidence="6 7">LMa1</strain>
    </source>
</reference>
<evidence type="ECO:0000256" key="1">
    <source>
        <dbReference type="ARBA" id="ARBA00022723"/>
    </source>
</evidence>
<evidence type="ECO:0000313" key="6">
    <source>
        <dbReference type="EMBL" id="OAT79330.1"/>
    </source>
</evidence>
<dbReference type="InterPro" id="IPR036291">
    <property type="entry name" value="NAD(P)-bd_dom_sf"/>
</dbReference>
<evidence type="ECO:0000256" key="2">
    <source>
        <dbReference type="ARBA" id="ARBA00022833"/>
    </source>
</evidence>